<dbReference type="RefSeq" id="WP_111728830.1">
    <property type="nucleotide sequence ID" value="NZ_QHKO01000002.1"/>
</dbReference>
<dbReference type="OrthoDB" id="9803580at2"/>
<dbReference type="InterPro" id="IPR036291">
    <property type="entry name" value="NAD(P)-bd_dom_sf"/>
</dbReference>
<dbReference type="FunFam" id="3.40.50.720:FF:000006">
    <property type="entry name" value="Bifunctional protein FolD"/>
    <property type="match status" value="1"/>
</dbReference>
<comment type="catalytic activity">
    <reaction evidence="11">
        <text>(6R)-5,10-methylene-5,6,7,8-tetrahydrofolate + NADP(+) = (6R)-5,10-methenyltetrahydrofolate + NADPH</text>
        <dbReference type="Rhea" id="RHEA:22812"/>
        <dbReference type="ChEBI" id="CHEBI:15636"/>
        <dbReference type="ChEBI" id="CHEBI:57455"/>
        <dbReference type="ChEBI" id="CHEBI:57783"/>
        <dbReference type="ChEBI" id="CHEBI:58349"/>
        <dbReference type="EC" id="1.5.1.5"/>
    </reaction>
</comment>
<comment type="catalytic activity">
    <reaction evidence="11">
        <text>(6R)-5,10-methenyltetrahydrofolate + H2O = (6R)-10-formyltetrahydrofolate + H(+)</text>
        <dbReference type="Rhea" id="RHEA:23700"/>
        <dbReference type="ChEBI" id="CHEBI:15377"/>
        <dbReference type="ChEBI" id="CHEBI:15378"/>
        <dbReference type="ChEBI" id="CHEBI:57455"/>
        <dbReference type="ChEBI" id="CHEBI:195366"/>
        <dbReference type="EC" id="3.5.4.9"/>
    </reaction>
</comment>
<dbReference type="CDD" id="cd01080">
    <property type="entry name" value="NAD_bind_m-THF_DH_Cyclohyd"/>
    <property type="match status" value="1"/>
</dbReference>
<dbReference type="InterPro" id="IPR020630">
    <property type="entry name" value="THF_DH/CycHdrlase_cat_dom"/>
</dbReference>
<dbReference type="GO" id="GO:0004477">
    <property type="term" value="F:methenyltetrahydrofolate cyclohydrolase activity"/>
    <property type="evidence" value="ECO:0007669"/>
    <property type="project" value="UniProtKB-UniRule"/>
</dbReference>
<dbReference type="EMBL" id="QHKO01000002">
    <property type="protein sequence ID" value="RAL23572.1"/>
    <property type="molecule type" value="Genomic_DNA"/>
</dbReference>
<reference evidence="14 15" key="1">
    <citation type="submission" date="2018-05" db="EMBL/GenBank/DDBJ databases">
        <title>Lujinxingia marina gen. nov. sp. nov., a new facultative anaerobic member of the class Deltaproteobacteria, and proposal of Lujinxingaceae fam. nov.</title>
        <authorList>
            <person name="Li C.-M."/>
        </authorList>
    </citation>
    <scope>NUCLEOTIDE SEQUENCE [LARGE SCALE GENOMIC DNA]</scope>
    <source>
        <strain evidence="14 15">B210</strain>
    </source>
</reference>
<keyword evidence="8 11" id="KW-0368">Histidine biosynthesis</keyword>
<evidence type="ECO:0000259" key="13">
    <source>
        <dbReference type="Pfam" id="PF02882"/>
    </source>
</evidence>
<dbReference type="SUPFAM" id="SSF51735">
    <property type="entry name" value="NAD(P)-binding Rossmann-fold domains"/>
    <property type="match status" value="1"/>
</dbReference>
<dbReference type="FunFam" id="3.40.50.10860:FF:000005">
    <property type="entry name" value="C-1-tetrahydrofolate synthase, cytoplasmic, putative"/>
    <property type="match status" value="1"/>
</dbReference>
<dbReference type="InterPro" id="IPR020867">
    <property type="entry name" value="THF_DH/CycHdrlase_CS"/>
</dbReference>
<dbReference type="SUPFAM" id="SSF53223">
    <property type="entry name" value="Aminoacid dehydrogenase-like, N-terminal domain"/>
    <property type="match status" value="1"/>
</dbReference>
<dbReference type="GO" id="GO:0035999">
    <property type="term" value="P:tetrahydrofolate interconversion"/>
    <property type="evidence" value="ECO:0007669"/>
    <property type="project" value="UniProtKB-UniRule"/>
</dbReference>
<evidence type="ECO:0000313" key="15">
    <source>
        <dbReference type="Proteomes" id="UP000249169"/>
    </source>
</evidence>
<evidence type="ECO:0000256" key="4">
    <source>
        <dbReference type="ARBA" id="ARBA00022755"/>
    </source>
</evidence>
<dbReference type="Gene3D" id="3.40.50.10860">
    <property type="entry name" value="Leucine Dehydrogenase, chain A, domain 1"/>
    <property type="match status" value="1"/>
</dbReference>
<dbReference type="Proteomes" id="UP000249169">
    <property type="component" value="Unassembled WGS sequence"/>
</dbReference>
<feature type="domain" description="Tetrahydrofolate dehydrogenase/cyclohydrolase catalytic" evidence="12">
    <location>
        <begin position="22"/>
        <end position="136"/>
    </location>
</feature>
<dbReference type="AlphaFoldDB" id="A0A328C8T4"/>
<dbReference type="PROSITE" id="PS00766">
    <property type="entry name" value="THF_DHG_CYH_1"/>
    <property type="match status" value="1"/>
</dbReference>
<dbReference type="InterPro" id="IPR000672">
    <property type="entry name" value="THF_DH/CycHdrlase"/>
</dbReference>
<evidence type="ECO:0000256" key="1">
    <source>
        <dbReference type="ARBA" id="ARBA00004777"/>
    </source>
</evidence>
<dbReference type="PANTHER" id="PTHR48099">
    <property type="entry name" value="C-1-TETRAHYDROFOLATE SYNTHASE, CYTOPLASMIC-RELATED"/>
    <property type="match status" value="1"/>
</dbReference>
<feature type="binding site" evidence="11">
    <location>
        <position position="247"/>
    </location>
    <ligand>
        <name>NADP(+)</name>
        <dbReference type="ChEBI" id="CHEBI:58349"/>
    </ligand>
</feature>
<gene>
    <name evidence="11" type="primary">folD</name>
    <name evidence="14" type="ORF">DL240_05280</name>
</gene>
<organism evidence="14 15">
    <name type="scientific">Lujinxingia litoralis</name>
    <dbReference type="NCBI Taxonomy" id="2211119"/>
    <lineage>
        <taxon>Bacteria</taxon>
        <taxon>Deltaproteobacteria</taxon>
        <taxon>Bradymonadales</taxon>
        <taxon>Lujinxingiaceae</taxon>
        <taxon>Lujinxingia</taxon>
    </lineage>
</organism>
<dbReference type="GO" id="GO:0009086">
    <property type="term" value="P:methionine biosynthetic process"/>
    <property type="evidence" value="ECO:0007669"/>
    <property type="project" value="UniProtKB-KW"/>
</dbReference>
<evidence type="ECO:0000256" key="10">
    <source>
        <dbReference type="ARBA" id="ARBA00023268"/>
    </source>
</evidence>
<keyword evidence="6 11" id="KW-0521">NADP</keyword>
<dbReference type="Gene3D" id="3.40.50.720">
    <property type="entry name" value="NAD(P)-binding Rossmann-like Domain"/>
    <property type="match status" value="1"/>
</dbReference>
<dbReference type="EC" id="1.5.1.5" evidence="11"/>
<evidence type="ECO:0000256" key="8">
    <source>
        <dbReference type="ARBA" id="ARBA00023102"/>
    </source>
</evidence>
<evidence type="ECO:0000256" key="11">
    <source>
        <dbReference type="HAMAP-Rule" id="MF_01576"/>
    </source>
</evidence>
<keyword evidence="5 11" id="KW-0378">Hydrolase</keyword>
<evidence type="ECO:0000256" key="6">
    <source>
        <dbReference type="ARBA" id="ARBA00022857"/>
    </source>
</evidence>
<feature type="binding site" evidence="11">
    <location>
        <begin position="181"/>
        <end position="183"/>
    </location>
    <ligand>
        <name>NADP(+)</name>
        <dbReference type="ChEBI" id="CHEBI:58349"/>
    </ligand>
</feature>
<evidence type="ECO:0000256" key="7">
    <source>
        <dbReference type="ARBA" id="ARBA00023002"/>
    </source>
</evidence>
<dbReference type="Pfam" id="PF02882">
    <property type="entry name" value="THF_DHG_CYH_C"/>
    <property type="match status" value="1"/>
</dbReference>
<evidence type="ECO:0000256" key="3">
    <source>
        <dbReference type="ARBA" id="ARBA00022563"/>
    </source>
</evidence>
<evidence type="ECO:0000259" key="12">
    <source>
        <dbReference type="Pfam" id="PF00763"/>
    </source>
</evidence>
<keyword evidence="9 11" id="KW-0486">Methionine biosynthesis</keyword>
<keyword evidence="7 11" id="KW-0560">Oxidoreductase</keyword>
<evidence type="ECO:0000256" key="5">
    <source>
        <dbReference type="ARBA" id="ARBA00022801"/>
    </source>
</evidence>
<dbReference type="GO" id="GO:0004488">
    <property type="term" value="F:methylenetetrahydrofolate dehydrogenase (NADP+) activity"/>
    <property type="evidence" value="ECO:0007669"/>
    <property type="project" value="UniProtKB-UniRule"/>
</dbReference>
<comment type="caution">
    <text evidence="11">Lacks conserved residue(s) required for the propagation of feature annotation.</text>
</comment>
<dbReference type="HAMAP" id="MF_01576">
    <property type="entry name" value="THF_DHG_CYH"/>
    <property type="match status" value="1"/>
</dbReference>
<feature type="domain" description="Tetrahydrofolate dehydrogenase/cyclohydrolase NAD(P)-binding" evidence="13">
    <location>
        <begin position="155"/>
        <end position="294"/>
    </location>
</feature>
<keyword evidence="15" id="KW-1185">Reference proteome</keyword>
<comment type="pathway">
    <text evidence="1 11">One-carbon metabolism; tetrahydrofolate interconversion.</text>
</comment>
<dbReference type="EC" id="3.5.4.9" evidence="11"/>
<evidence type="ECO:0000256" key="2">
    <source>
        <dbReference type="ARBA" id="ARBA00011738"/>
    </source>
</evidence>
<proteinExistence type="inferred from homology"/>
<dbReference type="PRINTS" id="PR00085">
    <property type="entry name" value="THFDHDRGNASE"/>
</dbReference>
<accession>A0A328C8T4</accession>
<protein>
    <recommendedName>
        <fullName evidence="11">Bifunctional protein FolD</fullName>
    </recommendedName>
    <domain>
        <recommendedName>
            <fullName evidence="11">Methylenetetrahydrofolate dehydrogenase</fullName>
            <ecNumber evidence="11">1.5.1.5</ecNumber>
        </recommendedName>
    </domain>
    <domain>
        <recommendedName>
            <fullName evidence="11">Methenyltetrahydrofolate cyclohydrolase</fullName>
            <ecNumber evidence="11">3.5.4.9</ecNumber>
        </recommendedName>
    </domain>
</protein>
<dbReference type="GO" id="GO:0005829">
    <property type="term" value="C:cytosol"/>
    <property type="evidence" value="ECO:0007669"/>
    <property type="project" value="TreeGrafter"/>
</dbReference>
<keyword evidence="10 11" id="KW-0511">Multifunctional enzyme</keyword>
<dbReference type="InterPro" id="IPR046346">
    <property type="entry name" value="Aminoacid_DH-like_N_sf"/>
</dbReference>
<comment type="similarity">
    <text evidence="11">Belongs to the tetrahydrofolate dehydrogenase/cyclohydrolase family.</text>
</comment>
<comment type="function">
    <text evidence="11">Catalyzes the oxidation of 5,10-methylenetetrahydrofolate to 5,10-methenyltetrahydrofolate and then the hydrolysis of 5,10-methenyltetrahydrofolate to 10-formyltetrahydrofolate.</text>
</comment>
<evidence type="ECO:0000313" key="14">
    <source>
        <dbReference type="EMBL" id="RAL23572.1"/>
    </source>
</evidence>
<evidence type="ECO:0000256" key="9">
    <source>
        <dbReference type="ARBA" id="ARBA00023167"/>
    </source>
</evidence>
<dbReference type="InterPro" id="IPR020631">
    <property type="entry name" value="THF_DH/CycHdrlase_NAD-bd_dom"/>
</dbReference>
<dbReference type="Pfam" id="PF00763">
    <property type="entry name" value="THF_DHG_CYH"/>
    <property type="match status" value="1"/>
</dbReference>
<dbReference type="PANTHER" id="PTHR48099:SF5">
    <property type="entry name" value="C-1-TETRAHYDROFOLATE SYNTHASE, CYTOPLASMIC"/>
    <property type="match status" value="1"/>
</dbReference>
<dbReference type="GO" id="GO:0006164">
    <property type="term" value="P:purine nucleotide biosynthetic process"/>
    <property type="evidence" value="ECO:0007669"/>
    <property type="project" value="UniProtKB-KW"/>
</dbReference>
<dbReference type="GO" id="GO:0000105">
    <property type="term" value="P:L-histidine biosynthetic process"/>
    <property type="evidence" value="ECO:0007669"/>
    <property type="project" value="UniProtKB-KW"/>
</dbReference>
<keyword evidence="4 11" id="KW-0658">Purine biosynthesis</keyword>
<comment type="subunit">
    <text evidence="2 11">Homodimer.</text>
</comment>
<keyword evidence="3 11" id="KW-0554">One-carbon metabolism</keyword>
<name>A0A328C8T4_9DELT</name>
<sequence length="332" mass="35359">MVFDIVTQPLQEAVRRGPEGVLDGRAVADALLEQVQSATQQLARRGITPTLAVVRAGDDMASDIYVRHKERACARVGIAFRHEHLPATVREDEIVEVLSRLNADPNVHGILLQLPLPGEMNGADILTAIDPQKDVDGFHPLNLGGLMSGRAVLEPCTPRGVMTLLSSAGVELTGKRAVVIGRSVIVGRPMSLMLARANATVTLCHRHTRNLDRIVSEAEILVVATGVAGLVKGSWVREGAVVIDVGISRVEGKVRGDVEFEAARKQAALITPVPRGVGPMTVATLMENVVRAVCVRHGLVVRAGELVEAASVGVCFDKGVGLAPWRVRPISS</sequence>
<dbReference type="UniPathway" id="UPA00193"/>
<keyword evidence="11" id="KW-0028">Amino-acid biosynthesis</keyword>
<comment type="caution">
    <text evidence="14">The sequence shown here is derived from an EMBL/GenBank/DDBJ whole genome shotgun (WGS) entry which is preliminary data.</text>
</comment>